<gene>
    <name evidence="1" type="ORF">MSPICULIGERA_LOCUS20989</name>
</gene>
<proteinExistence type="predicted"/>
<dbReference type="AlphaFoldDB" id="A0AA36G9D5"/>
<keyword evidence="2" id="KW-1185">Reference proteome</keyword>
<evidence type="ECO:0000313" key="2">
    <source>
        <dbReference type="Proteomes" id="UP001177023"/>
    </source>
</evidence>
<name>A0AA36G9D5_9BILA</name>
<evidence type="ECO:0000313" key="1">
    <source>
        <dbReference type="EMBL" id="CAJ0582859.1"/>
    </source>
</evidence>
<reference evidence="1" key="1">
    <citation type="submission" date="2023-06" db="EMBL/GenBank/DDBJ databases">
        <authorList>
            <person name="Delattre M."/>
        </authorList>
    </citation>
    <scope>NUCLEOTIDE SEQUENCE</scope>
    <source>
        <strain evidence="1">AF72</strain>
    </source>
</reference>
<feature type="non-terminal residue" evidence="1">
    <location>
        <position position="109"/>
    </location>
</feature>
<sequence>MKRQKSNWYEAHLCGVRAVLSTNQHYLPSRPAPATRRAAPPPQPPDLLEMARESGVEMATDIAVGITSTAPPARFGDLEVERLGATDQERRAALEAIVERKKRALPKKE</sequence>
<organism evidence="1 2">
    <name type="scientific">Mesorhabditis spiculigera</name>
    <dbReference type="NCBI Taxonomy" id="96644"/>
    <lineage>
        <taxon>Eukaryota</taxon>
        <taxon>Metazoa</taxon>
        <taxon>Ecdysozoa</taxon>
        <taxon>Nematoda</taxon>
        <taxon>Chromadorea</taxon>
        <taxon>Rhabditida</taxon>
        <taxon>Rhabditina</taxon>
        <taxon>Rhabditomorpha</taxon>
        <taxon>Rhabditoidea</taxon>
        <taxon>Rhabditidae</taxon>
        <taxon>Mesorhabditinae</taxon>
        <taxon>Mesorhabditis</taxon>
    </lineage>
</organism>
<protein>
    <submittedName>
        <fullName evidence="1">Uncharacterized protein</fullName>
    </submittedName>
</protein>
<dbReference type="Proteomes" id="UP001177023">
    <property type="component" value="Unassembled WGS sequence"/>
</dbReference>
<dbReference type="EMBL" id="CATQJA010002664">
    <property type="protein sequence ID" value="CAJ0582859.1"/>
    <property type="molecule type" value="Genomic_DNA"/>
</dbReference>
<accession>A0AA36G9D5</accession>
<comment type="caution">
    <text evidence="1">The sequence shown here is derived from an EMBL/GenBank/DDBJ whole genome shotgun (WGS) entry which is preliminary data.</text>
</comment>